<gene>
    <name evidence="14" type="primary">nadB</name>
    <name evidence="14" type="ORF">FOZ74_08380</name>
</gene>
<dbReference type="GO" id="GO:0005737">
    <property type="term" value="C:cytoplasm"/>
    <property type="evidence" value="ECO:0007669"/>
    <property type="project" value="UniProtKB-SubCell"/>
</dbReference>
<dbReference type="AlphaFoldDB" id="A0A5B8RYX1"/>
<evidence type="ECO:0000256" key="9">
    <source>
        <dbReference type="ARBA" id="ARBA00048305"/>
    </source>
</evidence>
<dbReference type="PRINTS" id="PR00368">
    <property type="entry name" value="FADPNR"/>
</dbReference>
<evidence type="ECO:0000256" key="2">
    <source>
        <dbReference type="ARBA" id="ARBA00004950"/>
    </source>
</evidence>
<dbReference type="PANTHER" id="PTHR42716">
    <property type="entry name" value="L-ASPARTATE OXIDASE"/>
    <property type="match status" value="1"/>
</dbReference>
<dbReference type="UniPathway" id="UPA00253">
    <property type="reaction ID" value="UER00326"/>
</dbReference>
<keyword evidence="15" id="KW-1185">Reference proteome</keyword>
<dbReference type="InterPro" id="IPR027477">
    <property type="entry name" value="Succ_DH/fumarate_Rdtase_cat_sf"/>
</dbReference>
<comment type="subcellular location">
    <subcellularLocation>
        <location evidence="11">Cytoplasm</location>
    </subcellularLocation>
</comment>
<evidence type="ECO:0000256" key="3">
    <source>
        <dbReference type="ARBA" id="ARBA00008562"/>
    </source>
</evidence>
<name>A0A5B8RYX1_9BURK</name>
<dbReference type="InterPro" id="IPR037099">
    <property type="entry name" value="Fum_R/Succ_DH_flav-like_C_sf"/>
</dbReference>
<evidence type="ECO:0000256" key="1">
    <source>
        <dbReference type="ARBA" id="ARBA00001974"/>
    </source>
</evidence>
<dbReference type="FunFam" id="3.90.700.10:FF:000002">
    <property type="entry name" value="L-aspartate oxidase"/>
    <property type="match status" value="1"/>
</dbReference>
<dbReference type="InterPro" id="IPR015939">
    <property type="entry name" value="Fum_Rdtase/Succ_DH_flav-like_C"/>
</dbReference>
<proteinExistence type="inferred from homology"/>
<dbReference type="GO" id="GO:0008734">
    <property type="term" value="F:L-aspartate oxidase activity"/>
    <property type="evidence" value="ECO:0007669"/>
    <property type="project" value="UniProtKB-UniRule"/>
</dbReference>
<keyword evidence="5 11" id="KW-0285">Flavoprotein</keyword>
<evidence type="ECO:0000256" key="10">
    <source>
        <dbReference type="NCBIfam" id="TIGR00551"/>
    </source>
</evidence>
<organism evidence="14 15">
    <name type="scientific">Comamonas flocculans</name>
    <dbReference type="NCBI Taxonomy" id="2597701"/>
    <lineage>
        <taxon>Bacteria</taxon>
        <taxon>Pseudomonadati</taxon>
        <taxon>Pseudomonadota</taxon>
        <taxon>Betaproteobacteria</taxon>
        <taxon>Burkholderiales</taxon>
        <taxon>Comamonadaceae</taxon>
        <taxon>Comamonas</taxon>
    </lineage>
</organism>
<evidence type="ECO:0000256" key="4">
    <source>
        <dbReference type="ARBA" id="ARBA00012173"/>
    </source>
</evidence>
<dbReference type="EMBL" id="CP042344">
    <property type="protein sequence ID" value="QEA13047.1"/>
    <property type="molecule type" value="Genomic_DNA"/>
</dbReference>
<dbReference type="Gene3D" id="1.20.58.100">
    <property type="entry name" value="Fumarate reductase/succinate dehydrogenase flavoprotein-like, C-terminal domain"/>
    <property type="match status" value="1"/>
</dbReference>
<dbReference type="GO" id="GO:0034628">
    <property type="term" value="P:'de novo' NAD+ biosynthetic process from L-aspartate"/>
    <property type="evidence" value="ECO:0007669"/>
    <property type="project" value="TreeGrafter"/>
</dbReference>
<evidence type="ECO:0000256" key="8">
    <source>
        <dbReference type="ARBA" id="ARBA00023002"/>
    </source>
</evidence>
<comment type="function">
    <text evidence="11">Catalyzes the oxidation of L-aspartate to iminoaspartate.</text>
</comment>
<comment type="cofactor">
    <cofactor evidence="1 11">
        <name>FAD</name>
        <dbReference type="ChEBI" id="CHEBI:57692"/>
    </cofactor>
</comment>
<comment type="similarity">
    <text evidence="3 11">Belongs to the FAD-dependent oxidoreductase 2 family. NadB subfamily.</text>
</comment>
<dbReference type="SUPFAM" id="SSF46977">
    <property type="entry name" value="Succinate dehydrogenase/fumarate reductase flavoprotein C-terminal domain"/>
    <property type="match status" value="1"/>
</dbReference>
<dbReference type="SUPFAM" id="SSF56425">
    <property type="entry name" value="Succinate dehydrogenase/fumarate reductase flavoprotein, catalytic domain"/>
    <property type="match status" value="1"/>
</dbReference>
<feature type="domain" description="Fumarate reductase/succinate dehydrogenase flavoprotein-like C-terminal" evidence="13">
    <location>
        <begin position="433"/>
        <end position="515"/>
    </location>
</feature>
<sequence>MQELDFDALIVGSGLAGLSAALRLAPTHRVAVLTKRAIEDGSSQWAQGGIAAVLGEGDSFESHVQDTFVAGAGLCAPDATRLVVEQAPECIAWLRALGVPFSFEEGRLHLTREGGHSERRVVHAQDATGAAVQRTLIGVVRATPGITVFEQHTLVDLITARKLGRMGQTCLGLYALDEASDTVRTFRAPHTILATGGAGKVYLYTTNPDTSTGDGIAAAWRAGCRVANMEFIQFHPTCLYHPHAKSFLISEAVRGEGGRLVLPAALGGERFMPRHDERAELAPRDVVARAIDFEMKKHGLDCVYLDISQRSPEFLREHFPNILAHCASLGIDITREPIPVVPAAHYTCGGILTDLAGRTDLQGLYAVGEAACTGLHGANRLASNSLLECMVFAQAAAQSIAAAPAGERLALPGWDDSRVQDADEAVVISHNWDELRRFMWDYVGIVRTNKRLERAMHRISLLKSEIHEFYGQFHVTRDLLELRNLVQVAELIVRSARRRHESRGLHFSRDWPERAAPAAPTILVPGADA</sequence>
<evidence type="ECO:0000313" key="14">
    <source>
        <dbReference type="EMBL" id="QEA13047.1"/>
    </source>
</evidence>
<dbReference type="OrthoDB" id="9806724at2"/>
<dbReference type="InterPro" id="IPR005288">
    <property type="entry name" value="NadB"/>
</dbReference>
<dbReference type="InterPro" id="IPR003953">
    <property type="entry name" value="FAD-dep_OxRdtase_2_FAD-bd"/>
</dbReference>
<dbReference type="Proteomes" id="UP000321199">
    <property type="component" value="Chromosome"/>
</dbReference>
<feature type="domain" description="FAD-dependent oxidoreductase 2 FAD-binding" evidence="12">
    <location>
        <begin position="7"/>
        <end position="386"/>
    </location>
</feature>
<dbReference type="KEGG" id="cof:FOZ74_08380"/>
<dbReference type="NCBIfam" id="TIGR00551">
    <property type="entry name" value="nadB"/>
    <property type="match status" value="1"/>
</dbReference>
<evidence type="ECO:0000259" key="12">
    <source>
        <dbReference type="Pfam" id="PF00890"/>
    </source>
</evidence>
<keyword evidence="6 11" id="KW-0662">Pyridine nucleotide biosynthesis</keyword>
<evidence type="ECO:0000256" key="6">
    <source>
        <dbReference type="ARBA" id="ARBA00022642"/>
    </source>
</evidence>
<dbReference type="NCBIfam" id="NF006567">
    <property type="entry name" value="PRK09077.1"/>
    <property type="match status" value="1"/>
</dbReference>
<dbReference type="InterPro" id="IPR036188">
    <property type="entry name" value="FAD/NAD-bd_sf"/>
</dbReference>
<evidence type="ECO:0000256" key="11">
    <source>
        <dbReference type="RuleBase" id="RU362049"/>
    </source>
</evidence>
<dbReference type="Pfam" id="PF00890">
    <property type="entry name" value="FAD_binding_2"/>
    <property type="match status" value="1"/>
</dbReference>
<dbReference type="FunFam" id="1.20.58.100:FF:000002">
    <property type="entry name" value="L-aspartate oxidase"/>
    <property type="match status" value="1"/>
</dbReference>
<dbReference type="Pfam" id="PF02910">
    <property type="entry name" value="Succ_DH_flav_C"/>
    <property type="match status" value="1"/>
</dbReference>
<evidence type="ECO:0000256" key="5">
    <source>
        <dbReference type="ARBA" id="ARBA00022630"/>
    </source>
</evidence>
<keyword evidence="7 11" id="KW-0274">FAD</keyword>
<evidence type="ECO:0000313" key="15">
    <source>
        <dbReference type="Proteomes" id="UP000321199"/>
    </source>
</evidence>
<keyword evidence="8 11" id="KW-0560">Oxidoreductase</keyword>
<dbReference type="Gene3D" id="3.50.50.60">
    <property type="entry name" value="FAD/NAD(P)-binding domain"/>
    <property type="match status" value="1"/>
</dbReference>
<dbReference type="RefSeq" id="WP_146912640.1">
    <property type="nucleotide sequence ID" value="NZ_CP042344.1"/>
</dbReference>
<comment type="pathway">
    <text evidence="2 11">Cofactor biosynthesis; NAD(+) biosynthesis; iminoaspartate from L-aspartate (oxidase route): step 1/1.</text>
</comment>
<dbReference type="PANTHER" id="PTHR42716:SF2">
    <property type="entry name" value="L-ASPARTATE OXIDASE, CHLOROPLASTIC"/>
    <property type="match status" value="1"/>
</dbReference>
<reference evidence="14 15" key="1">
    <citation type="submission" date="2019-07" db="EMBL/GenBank/DDBJ databases">
        <title>Complete genome sequence of Comamonas sp. NLF 7-7 isolated from livestock.</title>
        <authorList>
            <person name="Kim D.H."/>
            <person name="Kim J.G."/>
        </authorList>
    </citation>
    <scope>NUCLEOTIDE SEQUENCE [LARGE SCALE GENOMIC DNA]</scope>
    <source>
        <strain evidence="14 15">NLF 7-7</strain>
    </source>
</reference>
<dbReference type="SUPFAM" id="SSF51905">
    <property type="entry name" value="FAD/NAD(P)-binding domain"/>
    <property type="match status" value="1"/>
</dbReference>
<evidence type="ECO:0000259" key="13">
    <source>
        <dbReference type="Pfam" id="PF02910"/>
    </source>
</evidence>
<accession>A0A5B8RYX1</accession>
<dbReference type="Gene3D" id="3.90.700.10">
    <property type="entry name" value="Succinate dehydrogenase/fumarate reductase flavoprotein, catalytic domain"/>
    <property type="match status" value="1"/>
</dbReference>
<evidence type="ECO:0000256" key="7">
    <source>
        <dbReference type="ARBA" id="ARBA00022827"/>
    </source>
</evidence>
<dbReference type="EC" id="1.4.3.16" evidence="4 10"/>
<protein>
    <recommendedName>
        <fullName evidence="4 10">L-aspartate oxidase</fullName>
        <ecNumber evidence="4 10">1.4.3.16</ecNumber>
    </recommendedName>
</protein>
<comment type="catalytic activity">
    <reaction evidence="9">
        <text>L-aspartate + O2 = iminosuccinate + H2O2</text>
        <dbReference type="Rhea" id="RHEA:25876"/>
        <dbReference type="ChEBI" id="CHEBI:15379"/>
        <dbReference type="ChEBI" id="CHEBI:16240"/>
        <dbReference type="ChEBI" id="CHEBI:29991"/>
        <dbReference type="ChEBI" id="CHEBI:77875"/>
        <dbReference type="EC" id="1.4.3.16"/>
    </reaction>
    <physiologicalReaction direction="left-to-right" evidence="9">
        <dbReference type="Rhea" id="RHEA:25877"/>
    </physiologicalReaction>
</comment>